<evidence type="ECO:0000313" key="19">
    <source>
        <dbReference type="EMBL" id="SDC05504.1"/>
    </source>
</evidence>
<dbReference type="Pfam" id="PF00180">
    <property type="entry name" value="Iso_dh"/>
    <property type="match status" value="1"/>
</dbReference>
<feature type="binding site" evidence="13">
    <location>
        <position position="104"/>
    </location>
    <ligand>
        <name>NADP(+)</name>
        <dbReference type="ChEBI" id="CHEBI:58349"/>
    </ligand>
</feature>
<reference evidence="20" key="1">
    <citation type="submission" date="2016-09" db="EMBL/GenBank/DDBJ databases">
        <authorList>
            <person name="Varghese N."/>
            <person name="Submissions S."/>
        </authorList>
    </citation>
    <scope>NUCLEOTIDE SEQUENCE [LARGE SCALE GENOMIC DNA]</scope>
    <source>
        <strain evidence="20">ANC 4667</strain>
    </source>
</reference>
<dbReference type="OrthoDB" id="9806254at2"/>
<sequence length="417" mass="45669">MGYQKIVVPADGSKITVNADLSLNVPNNPIIPFIEGDGIGVDITPAMKAVVDAAVLKAYAGKRSIEWMEVYCGEKADKIYGTYMPEETFEALREFVVSIKGPLTTPVGGGIRSLNVALRQELDLYVCVRPVRWFEGVPSPVQHPELTDMVIFRENSEDIYAGIEWKADSPEAKKIIRFLKEEMGVTKIRFEDNCGIGIKPVSKEGTQRLVRKSIQFAIDNDKPSVTLVHKGNIMKYTEGAFKEWGYEVALERFGGELLDGGPWVKIRNPKNGKDIIIKDVIADAFLQQILMRPADYSVIATLNLNGDYISDALAAEVGGIGIAPGANIGGAIQMYEATHGTAPKYAGQDKVNPGSIILSAEMMLRDMGWTEAADLIIKGISGAIANKTVTYDFERLMPDATLLRCSEFGQAVINNME</sequence>
<dbReference type="Proteomes" id="UP000243468">
    <property type="component" value="Unassembled WGS sequence"/>
</dbReference>
<evidence type="ECO:0000256" key="7">
    <source>
        <dbReference type="ARBA" id="ARBA00022842"/>
    </source>
</evidence>
<gene>
    <name evidence="19" type="ORF">SAMN05421732_10319</name>
</gene>
<comment type="cofactor">
    <cofactor evidence="14">
        <name>Mg(2+)</name>
        <dbReference type="ChEBI" id="CHEBI:18420"/>
    </cofactor>
    <cofactor evidence="14">
        <name>Mn(2+)</name>
        <dbReference type="ChEBI" id="CHEBI:29035"/>
    </cofactor>
    <text evidence="14">Binds 1 Mg(2+) or Mn(2+) ion per subunit.</text>
</comment>
<feature type="site" description="Critical for catalysis" evidence="15">
    <location>
        <position position="230"/>
    </location>
</feature>
<dbReference type="GO" id="GO:0004450">
    <property type="term" value="F:isocitrate dehydrogenase (NADP+) activity"/>
    <property type="evidence" value="ECO:0007669"/>
    <property type="project" value="UniProtKB-UniRule"/>
</dbReference>
<dbReference type="InterPro" id="IPR004439">
    <property type="entry name" value="Isocitrate_DH_NADP_dimer_prok"/>
</dbReference>
<keyword evidence="5 17" id="KW-0816">Tricarboxylic acid cycle</keyword>
<feature type="binding site" evidence="13">
    <location>
        <begin position="339"/>
        <end position="345"/>
    </location>
    <ligand>
        <name>NADP(+)</name>
        <dbReference type="ChEBI" id="CHEBI:58349"/>
    </ligand>
</feature>
<dbReference type="SUPFAM" id="SSF53659">
    <property type="entry name" value="Isocitrate/Isopropylmalate dehydrogenase-like"/>
    <property type="match status" value="1"/>
</dbReference>
<evidence type="ECO:0000256" key="14">
    <source>
        <dbReference type="PIRSR" id="PIRSR604439-3"/>
    </source>
</evidence>
<evidence type="ECO:0000256" key="12">
    <source>
        <dbReference type="PIRSR" id="PIRSR604439-1"/>
    </source>
</evidence>
<comment type="subunit">
    <text evidence="3">Homodimer.</text>
</comment>
<evidence type="ECO:0000256" key="8">
    <source>
        <dbReference type="ARBA" id="ARBA00022857"/>
    </source>
</evidence>
<evidence type="ECO:0000259" key="18">
    <source>
        <dbReference type="SMART" id="SM01329"/>
    </source>
</evidence>
<dbReference type="EMBL" id="FMYO01000003">
    <property type="protein sequence ID" value="SDC05504.1"/>
    <property type="molecule type" value="Genomic_DNA"/>
</dbReference>
<dbReference type="InterPro" id="IPR019818">
    <property type="entry name" value="IsoCit/isopropylmalate_DH_CS"/>
</dbReference>
<feature type="binding site" evidence="12">
    <location>
        <position position="113"/>
    </location>
    <ligand>
        <name>D-threo-isocitrate</name>
        <dbReference type="ChEBI" id="CHEBI:15562"/>
    </ligand>
</feature>
<keyword evidence="10 14" id="KW-0464">Manganese</keyword>
<feature type="site" description="Critical for catalysis" evidence="15">
    <location>
        <position position="160"/>
    </location>
</feature>
<feature type="modified residue" description="N6-succinyllysine" evidence="16">
    <location>
        <position position="100"/>
    </location>
</feature>
<evidence type="ECO:0000256" key="17">
    <source>
        <dbReference type="RuleBase" id="RU004446"/>
    </source>
</evidence>
<organism evidence="19 20">
    <name type="scientific">Acinetobacter kookii</name>
    <dbReference type="NCBI Taxonomy" id="1226327"/>
    <lineage>
        <taxon>Bacteria</taxon>
        <taxon>Pseudomonadati</taxon>
        <taxon>Pseudomonadota</taxon>
        <taxon>Gammaproteobacteria</taxon>
        <taxon>Moraxellales</taxon>
        <taxon>Moraxellaceae</taxon>
        <taxon>Acinetobacter</taxon>
    </lineage>
</organism>
<feature type="binding site" evidence="13">
    <location>
        <position position="391"/>
    </location>
    <ligand>
        <name>NADP(+)</name>
        <dbReference type="ChEBI" id="CHEBI:58349"/>
    </ligand>
</feature>
<dbReference type="NCBIfam" id="TIGR00183">
    <property type="entry name" value="prok_nadp_idh"/>
    <property type="match status" value="1"/>
</dbReference>
<dbReference type="EC" id="1.1.1.42" evidence="17"/>
<evidence type="ECO:0000256" key="11">
    <source>
        <dbReference type="ARBA" id="ARBA00023554"/>
    </source>
</evidence>
<dbReference type="Gene3D" id="3.40.718.10">
    <property type="entry name" value="Isopropylmalate Dehydrogenase"/>
    <property type="match status" value="1"/>
</dbReference>
<evidence type="ECO:0000256" key="6">
    <source>
        <dbReference type="ARBA" id="ARBA00022723"/>
    </source>
</evidence>
<feature type="modified residue" description="N6-succinyllysine" evidence="16">
    <location>
        <position position="242"/>
    </location>
</feature>
<keyword evidence="4 17" id="KW-0329">Glyoxylate bypass</keyword>
<comment type="similarity">
    <text evidence="2">Belongs to the isocitrate and isopropylmalate dehydrogenases family.</text>
</comment>
<dbReference type="PANTHER" id="PTHR43504">
    <property type="entry name" value="ISOCITRATE DEHYDROGENASE [NADP]"/>
    <property type="match status" value="1"/>
</dbReference>
<dbReference type="GO" id="GO:0006097">
    <property type="term" value="P:glyoxylate cycle"/>
    <property type="evidence" value="ECO:0007669"/>
    <property type="project" value="UniProtKB-KW"/>
</dbReference>
<accession>A0A1G6IGA9</accession>
<keyword evidence="9" id="KW-0560">Oxidoreductase</keyword>
<protein>
    <recommendedName>
        <fullName evidence="17">Isocitrate dehydrogenase [NADP]</fullName>
        <ecNumber evidence="17">1.1.1.42</ecNumber>
    </recommendedName>
</protein>
<dbReference type="RefSeq" id="WP_092819272.1">
    <property type="nucleotide sequence ID" value="NZ_BAABKJ010000004.1"/>
</dbReference>
<feature type="binding site" evidence="13">
    <location>
        <position position="395"/>
    </location>
    <ligand>
        <name>NADP(+)</name>
        <dbReference type="ChEBI" id="CHEBI:58349"/>
    </ligand>
</feature>
<feature type="binding site" evidence="12">
    <location>
        <position position="153"/>
    </location>
    <ligand>
        <name>D-threo-isocitrate</name>
        <dbReference type="ChEBI" id="CHEBI:15562"/>
    </ligand>
</feature>
<dbReference type="InterPro" id="IPR024084">
    <property type="entry name" value="IsoPropMal-DH-like_dom"/>
</dbReference>
<comment type="catalytic activity">
    <reaction evidence="11">
        <text>D-threo-isocitrate + NADP(+) = 2-oxoglutarate + CO2 + NADPH</text>
        <dbReference type="Rhea" id="RHEA:19629"/>
        <dbReference type="ChEBI" id="CHEBI:15562"/>
        <dbReference type="ChEBI" id="CHEBI:16526"/>
        <dbReference type="ChEBI" id="CHEBI:16810"/>
        <dbReference type="ChEBI" id="CHEBI:57783"/>
        <dbReference type="ChEBI" id="CHEBI:58349"/>
        <dbReference type="EC" id="1.1.1.42"/>
    </reaction>
</comment>
<keyword evidence="8 13" id="KW-0521">NADP</keyword>
<feature type="modified residue" description="Phosphoserine" evidence="16">
    <location>
        <position position="113"/>
    </location>
</feature>
<keyword evidence="7 14" id="KW-0460">Magnesium</keyword>
<evidence type="ECO:0000256" key="13">
    <source>
        <dbReference type="PIRSR" id="PIRSR604439-2"/>
    </source>
</evidence>
<feature type="binding site" evidence="13">
    <location>
        <position position="352"/>
    </location>
    <ligand>
        <name>NADP(+)</name>
        <dbReference type="ChEBI" id="CHEBI:58349"/>
    </ligand>
</feature>
<comment type="cofactor">
    <cofactor evidence="1">
        <name>Mn(2+)</name>
        <dbReference type="ChEBI" id="CHEBI:29035"/>
    </cofactor>
</comment>
<feature type="domain" description="Isopropylmalate dehydrogenase-like" evidence="18">
    <location>
        <begin position="30"/>
        <end position="412"/>
    </location>
</feature>
<evidence type="ECO:0000313" key="20">
    <source>
        <dbReference type="Proteomes" id="UP000243468"/>
    </source>
</evidence>
<dbReference type="GO" id="GO:0000287">
    <property type="term" value="F:magnesium ion binding"/>
    <property type="evidence" value="ECO:0007669"/>
    <property type="project" value="InterPro"/>
</dbReference>
<evidence type="ECO:0000256" key="1">
    <source>
        <dbReference type="ARBA" id="ARBA00001936"/>
    </source>
</evidence>
<evidence type="ECO:0000256" key="2">
    <source>
        <dbReference type="ARBA" id="ARBA00007769"/>
    </source>
</evidence>
<evidence type="ECO:0000256" key="5">
    <source>
        <dbReference type="ARBA" id="ARBA00022532"/>
    </source>
</evidence>
<evidence type="ECO:0000256" key="15">
    <source>
        <dbReference type="PIRSR" id="PIRSR604439-4"/>
    </source>
</evidence>
<evidence type="ECO:0000256" key="16">
    <source>
        <dbReference type="PIRSR" id="PIRSR604439-5"/>
    </source>
</evidence>
<dbReference type="GO" id="GO:0051287">
    <property type="term" value="F:NAD binding"/>
    <property type="evidence" value="ECO:0007669"/>
    <property type="project" value="InterPro"/>
</dbReference>
<proteinExistence type="inferred from homology"/>
<evidence type="ECO:0000256" key="4">
    <source>
        <dbReference type="ARBA" id="ARBA00022435"/>
    </source>
</evidence>
<keyword evidence="6 17" id="KW-0479">Metal-binding</keyword>
<evidence type="ECO:0000256" key="9">
    <source>
        <dbReference type="ARBA" id="ARBA00023002"/>
    </source>
</evidence>
<keyword evidence="20" id="KW-1185">Reference proteome</keyword>
<dbReference type="STRING" id="1226327.SAMN05421732_10319"/>
<dbReference type="NCBIfam" id="NF005425">
    <property type="entry name" value="PRK07006.1"/>
    <property type="match status" value="1"/>
</dbReference>
<feature type="binding site" evidence="12">
    <location>
        <position position="129"/>
    </location>
    <ligand>
        <name>D-threo-isocitrate</name>
        <dbReference type="ChEBI" id="CHEBI:15562"/>
    </ligand>
</feature>
<name>A0A1G6IGA9_9GAMM</name>
<dbReference type="GO" id="GO:0006099">
    <property type="term" value="P:tricarboxylic acid cycle"/>
    <property type="evidence" value="ECO:0007669"/>
    <property type="project" value="UniProtKB-UniRule"/>
</dbReference>
<feature type="binding site" evidence="12">
    <location>
        <position position="119"/>
    </location>
    <ligand>
        <name>D-threo-isocitrate</name>
        <dbReference type="ChEBI" id="CHEBI:15562"/>
    </ligand>
</feature>
<feature type="binding site" evidence="14">
    <location>
        <position position="307"/>
    </location>
    <ligand>
        <name>Mg(2+)</name>
        <dbReference type="ChEBI" id="CHEBI:18420"/>
    </ligand>
</feature>
<dbReference type="AlphaFoldDB" id="A0A1G6IGA9"/>
<dbReference type="SMART" id="SM01329">
    <property type="entry name" value="Iso_dh"/>
    <property type="match status" value="1"/>
</dbReference>
<evidence type="ECO:0000256" key="3">
    <source>
        <dbReference type="ARBA" id="ARBA00011738"/>
    </source>
</evidence>
<feature type="binding site" evidence="12">
    <location>
        <position position="115"/>
    </location>
    <ligand>
        <name>D-threo-isocitrate</name>
        <dbReference type="ChEBI" id="CHEBI:15562"/>
    </ligand>
</feature>
<dbReference type="PANTHER" id="PTHR43504:SF1">
    <property type="entry name" value="ISOCITRATE DEHYDROGENASE [NADP]"/>
    <property type="match status" value="1"/>
</dbReference>
<dbReference type="PROSITE" id="PS00470">
    <property type="entry name" value="IDH_IMDH"/>
    <property type="match status" value="1"/>
</dbReference>
<evidence type="ECO:0000256" key="10">
    <source>
        <dbReference type="ARBA" id="ARBA00023211"/>
    </source>
</evidence>